<dbReference type="Gene3D" id="3.30.710.10">
    <property type="entry name" value="Potassium Channel Kv1.1, Chain A"/>
    <property type="match status" value="1"/>
</dbReference>
<comment type="pathway">
    <text evidence="1">Protein modification; protein ubiquitination.</text>
</comment>
<dbReference type="Pfam" id="PF00651">
    <property type="entry name" value="BTB"/>
    <property type="match status" value="1"/>
</dbReference>
<name>A0A6G1CI36_9ORYZ</name>
<feature type="domain" description="BTB" evidence="3">
    <location>
        <begin position="42"/>
        <end position="109"/>
    </location>
</feature>
<dbReference type="PROSITE" id="PS50097">
    <property type="entry name" value="BTB"/>
    <property type="match status" value="1"/>
</dbReference>
<dbReference type="GO" id="GO:0016567">
    <property type="term" value="P:protein ubiquitination"/>
    <property type="evidence" value="ECO:0007669"/>
    <property type="project" value="InterPro"/>
</dbReference>
<dbReference type="InterPro" id="IPR000210">
    <property type="entry name" value="BTB/POZ_dom"/>
</dbReference>
<dbReference type="Pfam" id="PF24570">
    <property type="entry name" value="BACK_BPM_SPOP"/>
    <property type="match status" value="1"/>
</dbReference>
<dbReference type="Proteomes" id="UP000479710">
    <property type="component" value="Unassembled WGS sequence"/>
</dbReference>
<dbReference type="InterPro" id="IPR056423">
    <property type="entry name" value="BACK_BPM_SPOP"/>
</dbReference>
<dbReference type="Gene3D" id="1.25.40.420">
    <property type="match status" value="1"/>
</dbReference>
<protein>
    <recommendedName>
        <fullName evidence="3">BTB domain-containing protein</fullName>
    </recommendedName>
</protein>
<sequence>MHCAIEVVKESKTGASMSRFITVPPPAICRHLEQLLESKQGSDVTFQVEQSEYGAHRVVLAARSPVFNAQFFGPMGNNGGGRQCIHDMKPAVFEAVLHFIYTYPDTLPPVIDAASGGSKEHQEWHAAADRFDLERMRLLCENALCETIDVTNAAAALQLADRHHCTQLKAFCMDYIASPSVLAAVMAIEGFRELKVVCPSLLIKILEKVGSCRLRDNRLTLQ</sequence>
<dbReference type="PANTHER" id="PTHR26379:SF268">
    <property type="entry name" value="OS08G0406500 PROTEIN"/>
    <property type="match status" value="1"/>
</dbReference>
<dbReference type="InterPro" id="IPR011333">
    <property type="entry name" value="SKP1/BTB/POZ_sf"/>
</dbReference>
<organism evidence="4 5">
    <name type="scientific">Oryza meyeriana var. granulata</name>
    <dbReference type="NCBI Taxonomy" id="110450"/>
    <lineage>
        <taxon>Eukaryota</taxon>
        <taxon>Viridiplantae</taxon>
        <taxon>Streptophyta</taxon>
        <taxon>Embryophyta</taxon>
        <taxon>Tracheophyta</taxon>
        <taxon>Spermatophyta</taxon>
        <taxon>Magnoliopsida</taxon>
        <taxon>Liliopsida</taxon>
        <taxon>Poales</taxon>
        <taxon>Poaceae</taxon>
        <taxon>BOP clade</taxon>
        <taxon>Oryzoideae</taxon>
        <taxon>Oryzeae</taxon>
        <taxon>Oryzinae</taxon>
        <taxon>Oryza</taxon>
        <taxon>Oryza meyeriana</taxon>
    </lineage>
</organism>
<evidence type="ECO:0000259" key="3">
    <source>
        <dbReference type="PROSITE" id="PS50097"/>
    </source>
</evidence>
<dbReference type="AlphaFoldDB" id="A0A6G1CI36"/>
<evidence type="ECO:0000313" key="4">
    <source>
        <dbReference type="EMBL" id="KAF0899721.1"/>
    </source>
</evidence>
<reference evidence="4 5" key="1">
    <citation type="submission" date="2019-11" db="EMBL/GenBank/DDBJ databases">
        <title>Whole genome sequence of Oryza granulata.</title>
        <authorList>
            <person name="Li W."/>
        </authorList>
    </citation>
    <scope>NUCLEOTIDE SEQUENCE [LARGE SCALE GENOMIC DNA]</scope>
    <source>
        <strain evidence="5">cv. Menghai</strain>
        <tissue evidence="4">Leaf</tissue>
    </source>
</reference>
<dbReference type="PANTHER" id="PTHR26379">
    <property type="entry name" value="BTB/POZ AND MATH DOMAIN-CONTAINING PROTEIN 1"/>
    <property type="match status" value="1"/>
</dbReference>
<proteinExistence type="inferred from homology"/>
<accession>A0A6G1CI36</accession>
<dbReference type="InterPro" id="IPR045005">
    <property type="entry name" value="BPM1-6"/>
</dbReference>
<dbReference type="SMART" id="SM00225">
    <property type="entry name" value="BTB"/>
    <property type="match status" value="1"/>
</dbReference>
<dbReference type="EMBL" id="SPHZ02000009">
    <property type="protein sequence ID" value="KAF0899721.1"/>
    <property type="molecule type" value="Genomic_DNA"/>
</dbReference>
<evidence type="ECO:0000313" key="5">
    <source>
        <dbReference type="Proteomes" id="UP000479710"/>
    </source>
</evidence>
<comment type="caution">
    <text evidence="4">The sequence shown here is derived from an EMBL/GenBank/DDBJ whole genome shotgun (WGS) entry which is preliminary data.</text>
</comment>
<comment type="similarity">
    <text evidence="2">Belongs to the Tdpoz family.</text>
</comment>
<evidence type="ECO:0000256" key="2">
    <source>
        <dbReference type="ARBA" id="ARBA00010846"/>
    </source>
</evidence>
<gene>
    <name evidence="4" type="ORF">E2562_022567</name>
</gene>
<dbReference type="SUPFAM" id="SSF54695">
    <property type="entry name" value="POZ domain"/>
    <property type="match status" value="1"/>
</dbReference>
<dbReference type="OrthoDB" id="599721at2759"/>
<evidence type="ECO:0000256" key="1">
    <source>
        <dbReference type="ARBA" id="ARBA00004906"/>
    </source>
</evidence>
<keyword evidence="5" id="KW-1185">Reference proteome</keyword>